<dbReference type="OrthoDB" id="1744177at2759"/>
<dbReference type="EMBL" id="JAAALK010002124">
    <property type="protein sequence ID" value="KAG8037183.1"/>
    <property type="molecule type" value="Genomic_DNA"/>
</dbReference>
<proteinExistence type="predicted"/>
<dbReference type="Pfam" id="PF05703">
    <property type="entry name" value="Auxin_canalis"/>
    <property type="match status" value="1"/>
</dbReference>
<dbReference type="Proteomes" id="UP000729402">
    <property type="component" value="Unassembled WGS sequence"/>
</dbReference>
<evidence type="ECO:0000313" key="2">
    <source>
        <dbReference type="EMBL" id="KAG8037183.1"/>
    </source>
</evidence>
<evidence type="ECO:0000313" key="3">
    <source>
        <dbReference type="Proteomes" id="UP000729402"/>
    </source>
</evidence>
<dbReference type="AlphaFoldDB" id="A0A8J5QN03"/>
<name>A0A8J5QN03_ZIZPA</name>
<reference evidence="2" key="2">
    <citation type="submission" date="2021-02" db="EMBL/GenBank/DDBJ databases">
        <authorList>
            <person name="Kimball J.A."/>
            <person name="Haas M.W."/>
            <person name="Macchietto M."/>
            <person name="Kono T."/>
            <person name="Duquette J."/>
            <person name="Shao M."/>
        </authorList>
    </citation>
    <scope>NUCLEOTIDE SEQUENCE</scope>
    <source>
        <tissue evidence="2">Fresh leaf tissue</tissue>
    </source>
</reference>
<feature type="domain" description="VAN3-binding protein-like auxin canalisation" evidence="1">
    <location>
        <begin position="37"/>
        <end position="90"/>
    </location>
</feature>
<accession>A0A8J5QN03</accession>
<evidence type="ECO:0000259" key="1">
    <source>
        <dbReference type="Pfam" id="PF05703"/>
    </source>
</evidence>
<reference evidence="2" key="1">
    <citation type="journal article" date="2021" name="bioRxiv">
        <title>Whole Genome Assembly and Annotation of Northern Wild Rice, Zizania palustris L., Supports a Whole Genome Duplication in the Zizania Genus.</title>
        <authorList>
            <person name="Haas M."/>
            <person name="Kono T."/>
            <person name="Macchietto M."/>
            <person name="Millas R."/>
            <person name="McGilp L."/>
            <person name="Shao M."/>
            <person name="Duquette J."/>
            <person name="Hirsch C.N."/>
            <person name="Kimball J."/>
        </authorList>
    </citation>
    <scope>NUCLEOTIDE SEQUENCE</scope>
    <source>
        <tissue evidence="2">Fresh leaf tissue</tissue>
    </source>
</reference>
<organism evidence="2 3">
    <name type="scientific">Zizania palustris</name>
    <name type="common">Northern wild rice</name>
    <dbReference type="NCBI Taxonomy" id="103762"/>
    <lineage>
        <taxon>Eukaryota</taxon>
        <taxon>Viridiplantae</taxon>
        <taxon>Streptophyta</taxon>
        <taxon>Embryophyta</taxon>
        <taxon>Tracheophyta</taxon>
        <taxon>Spermatophyta</taxon>
        <taxon>Magnoliopsida</taxon>
        <taxon>Liliopsida</taxon>
        <taxon>Poales</taxon>
        <taxon>Poaceae</taxon>
        <taxon>BOP clade</taxon>
        <taxon>Oryzoideae</taxon>
        <taxon>Oryzeae</taxon>
        <taxon>Zizaniinae</taxon>
        <taxon>Zizania</taxon>
    </lineage>
</organism>
<comment type="caution">
    <text evidence="2">The sequence shown here is derived from an EMBL/GenBank/DDBJ whole genome shotgun (WGS) entry which is preliminary data.</text>
</comment>
<keyword evidence="3" id="KW-1185">Reference proteome</keyword>
<sequence length="136" mass="15084">MEQCLQKHQKQLLQRLEGIEEEGGPAEKWPPTAVRLPETPTETMEFLARSWSLSAAEISKALQVHSSKGVPATADVKGEQRLAPLIDGGRHEHASKEYETASLVKESSRDMTCYCAWQRAYWSIVAAQASEACSAR</sequence>
<protein>
    <recommendedName>
        <fullName evidence="1">VAN3-binding protein-like auxin canalisation domain-containing protein</fullName>
    </recommendedName>
</protein>
<gene>
    <name evidence="2" type="ORF">GUJ93_ZPchr0189g33247</name>
</gene>
<dbReference type="InterPro" id="IPR008546">
    <property type="entry name" value="VAN3-bd-like_auxin_canal"/>
</dbReference>